<keyword evidence="3" id="KW-1185">Reference proteome</keyword>
<evidence type="ECO:0000313" key="3">
    <source>
        <dbReference type="Proteomes" id="UP000053424"/>
    </source>
</evidence>
<reference evidence="3" key="2">
    <citation type="submission" date="2015-01" db="EMBL/GenBank/DDBJ databases">
        <title>Evolutionary Origins and Diversification of the Mycorrhizal Mutualists.</title>
        <authorList>
            <consortium name="DOE Joint Genome Institute"/>
            <consortium name="Mycorrhizal Genomics Consortium"/>
            <person name="Kohler A."/>
            <person name="Kuo A."/>
            <person name="Nagy L.G."/>
            <person name="Floudas D."/>
            <person name="Copeland A."/>
            <person name="Barry K.W."/>
            <person name="Cichocki N."/>
            <person name="Veneault-Fourrey C."/>
            <person name="LaButti K."/>
            <person name="Lindquist E.A."/>
            <person name="Lipzen A."/>
            <person name="Lundell T."/>
            <person name="Morin E."/>
            <person name="Murat C."/>
            <person name="Riley R."/>
            <person name="Ohm R."/>
            <person name="Sun H."/>
            <person name="Tunlid A."/>
            <person name="Henrissat B."/>
            <person name="Grigoriev I.V."/>
            <person name="Hibbett D.S."/>
            <person name="Martin F."/>
        </authorList>
    </citation>
    <scope>NUCLEOTIDE SEQUENCE [LARGE SCALE GENOMIC DNA]</scope>
    <source>
        <strain evidence="3">h7</strain>
    </source>
</reference>
<accession>A0A0C3BYV5</accession>
<organism evidence="2 3">
    <name type="scientific">Hebeloma cylindrosporum</name>
    <dbReference type="NCBI Taxonomy" id="76867"/>
    <lineage>
        <taxon>Eukaryota</taxon>
        <taxon>Fungi</taxon>
        <taxon>Dikarya</taxon>
        <taxon>Basidiomycota</taxon>
        <taxon>Agaricomycotina</taxon>
        <taxon>Agaricomycetes</taxon>
        <taxon>Agaricomycetidae</taxon>
        <taxon>Agaricales</taxon>
        <taxon>Agaricineae</taxon>
        <taxon>Hymenogastraceae</taxon>
        <taxon>Hebeloma</taxon>
    </lineage>
</organism>
<feature type="transmembrane region" description="Helical" evidence="1">
    <location>
        <begin position="35"/>
        <end position="55"/>
    </location>
</feature>
<keyword evidence="1" id="KW-1133">Transmembrane helix</keyword>
<keyword evidence="1" id="KW-0472">Membrane</keyword>
<evidence type="ECO:0000313" key="2">
    <source>
        <dbReference type="EMBL" id="KIM41770.1"/>
    </source>
</evidence>
<gene>
    <name evidence="2" type="ORF">M413DRAFT_445004</name>
</gene>
<dbReference type="AlphaFoldDB" id="A0A0C3BYV5"/>
<evidence type="ECO:0008006" key="4">
    <source>
        <dbReference type="Google" id="ProtNLM"/>
    </source>
</evidence>
<keyword evidence="1" id="KW-0812">Transmembrane</keyword>
<sequence length="62" mass="6900">MDAWRSILIGYLELLVFLSLRPSTSDTGEMNLPRLGAIFHGWVIFVAALSVDLWASIPGLLR</sequence>
<reference evidence="2 3" key="1">
    <citation type="submission" date="2014-04" db="EMBL/GenBank/DDBJ databases">
        <authorList>
            <consortium name="DOE Joint Genome Institute"/>
            <person name="Kuo A."/>
            <person name="Gay G."/>
            <person name="Dore J."/>
            <person name="Kohler A."/>
            <person name="Nagy L.G."/>
            <person name="Floudas D."/>
            <person name="Copeland A."/>
            <person name="Barry K.W."/>
            <person name="Cichocki N."/>
            <person name="Veneault-Fourrey C."/>
            <person name="LaButti K."/>
            <person name="Lindquist E.A."/>
            <person name="Lipzen A."/>
            <person name="Lundell T."/>
            <person name="Morin E."/>
            <person name="Murat C."/>
            <person name="Sun H."/>
            <person name="Tunlid A."/>
            <person name="Henrissat B."/>
            <person name="Grigoriev I.V."/>
            <person name="Hibbett D.S."/>
            <person name="Martin F."/>
            <person name="Nordberg H.P."/>
            <person name="Cantor M.N."/>
            <person name="Hua S.X."/>
        </authorList>
    </citation>
    <scope>NUCLEOTIDE SEQUENCE [LARGE SCALE GENOMIC DNA]</scope>
    <source>
        <strain evidence="3">h7</strain>
    </source>
</reference>
<evidence type="ECO:0000256" key="1">
    <source>
        <dbReference type="SAM" id="Phobius"/>
    </source>
</evidence>
<proteinExistence type="predicted"/>
<dbReference type="HOGENOM" id="CLU_2904411_0_0_1"/>
<protein>
    <recommendedName>
        <fullName evidence="4">DUF3817 domain-containing protein</fullName>
    </recommendedName>
</protein>
<name>A0A0C3BYV5_HEBCY</name>
<dbReference type="Proteomes" id="UP000053424">
    <property type="component" value="Unassembled WGS sequence"/>
</dbReference>
<dbReference type="EMBL" id="KN831779">
    <property type="protein sequence ID" value="KIM41770.1"/>
    <property type="molecule type" value="Genomic_DNA"/>
</dbReference>